<organism evidence="5 6">
    <name type="scientific">Thalassobaculum litoreum DSM 18839</name>
    <dbReference type="NCBI Taxonomy" id="1123362"/>
    <lineage>
        <taxon>Bacteria</taxon>
        <taxon>Pseudomonadati</taxon>
        <taxon>Pseudomonadota</taxon>
        <taxon>Alphaproteobacteria</taxon>
        <taxon>Rhodospirillales</taxon>
        <taxon>Thalassobaculaceae</taxon>
        <taxon>Thalassobaculum</taxon>
    </lineage>
</organism>
<dbReference type="SUPFAM" id="SSF52833">
    <property type="entry name" value="Thioredoxin-like"/>
    <property type="match status" value="1"/>
</dbReference>
<dbReference type="Proteomes" id="UP000198615">
    <property type="component" value="Unassembled WGS sequence"/>
</dbReference>
<dbReference type="PANTHER" id="PTHR44051:SF2">
    <property type="entry name" value="HYPOTHETICAL GLUTATHIONE S-TRANSFERASE LIKE PROTEIN"/>
    <property type="match status" value="1"/>
</dbReference>
<sequence>MSTTIKLYGTPLSGHCHRIELALSLLGLPYETMPVDMRAGAHRKPEFLALNPFGQVPVIDDAGTVIADSNAILAYLGAKYDDGTLMPRDPVEAAGVQRWFSVAAGEIKYGPGAARLARVFGAPIDHAAAAAIATQILSLLDTHLADRDYLAAGRLTFADVAIYSYVAHAPEGDIDLSPYAHVRRWLARLEAHPRFVPFPAAADILG</sequence>
<evidence type="ECO:0000313" key="5">
    <source>
        <dbReference type="EMBL" id="SDF04324.1"/>
    </source>
</evidence>
<dbReference type="Gene3D" id="1.20.1050.10">
    <property type="match status" value="1"/>
</dbReference>
<dbReference type="InterPro" id="IPR004045">
    <property type="entry name" value="Glutathione_S-Trfase_N"/>
</dbReference>
<evidence type="ECO:0000259" key="3">
    <source>
        <dbReference type="PROSITE" id="PS50404"/>
    </source>
</evidence>
<dbReference type="InterPro" id="IPR004046">
    <property type="entry name" value="GST_C"/>
</dbReference>
<dbReference type="InterPro" id="IPR010987">
    <property type="entry name" value="Glutathione-S-Trfase_C-like"/>
</dbReference>
<dbReference type="OrthoDB" id="9810080at2"/>
<dbReference type="PROSITE" id="PS50404">
    <property type="entry name" value="GST_NTER"/>
    <property type="match status" value="1"/>
</dbReference>
<keyword evidence="6" id="KW-1185">Reference proteome</keyword>
<dbReference type="SFLD" id="SFLDG01151">
    <property type="entry name" value="Main.2:_Nu-like"/>
    <property type="match status" value="1"/>
</dbReference>
<dbReference type="AlphaFoldDB" id="A0A8G2BFN5"/>
<dbReference type="FunFam" id="3.40.30.10:FF:000039">
    <property type="entry name" value="Glutathione S-transferase domain"/>
    <property type="match status" value="1"/>
</dbReference>
<dbReference type="SUPFAM" id="SSF47616">
    <property type="entry name" value="GST C-terminal domain-like"/>
    <property type="match status" value="1"/>
</dbReference>
<dbReference type="RefSeq" id="WP_093147264.1">
    <property type="nucleotide sequence ID" value="NZ_FNBW01000001.1"/>
</dbReference>
<dbReference type="SFLD" id="SFLDS00019">
    <property type="entry name" value="Glutathione_Transferase_(cytos"/>
    <property type="match status" value="1"/>
</dbReference>
<feature type="domain" description="GST C-terminal" evidence="4">
    <location>
        <begin position="89"/>
        <end position="206"/>
    </location>
</feature>
<dbReference type="GO" id="GO:0016740">
    <property type="term" value="F:transferase activity"/>
    <property type="evidence" value="ECO:0007669"/>
    <property type="project" value="UniProtKB-KW"/>
</dbReference>
<dbReference type="Gene3D" id="3.40.30.10">
    <property type="entry name" value="Glutaredoxin"/>
    <property type="match status" value="1"/>
</dbReference>
<keyword evidence="2 5" id="KW-0808">Transferase</keyword>
<dbReference type="SFLD" id="SFLDG00358">
    <property type="entry name" value="Main_(cytGST)"/>
    <property type="match status" value="1"/>
</dbReference>
<reference evidence="5 6" key="1">
    <citation type="submission" date="2016-10" db="EMBL/GenBank/DDBJ databases">
        <authorList>
            <person name="Varghese N."/>
            <person name="Submissions S."/>
        </authorList>
    </citation>
    <scope>NUCLEOTIDE SEQUENCE [LARGE SCALE GENOMIC DNA]</scope>
    <source>
        <strain evidence="5 6">DSM 18839</strain>
    </source>
</reference>
<dbReference type="PANTHER" id="PTHR44051">
    <property type="entry name" value="GLUTATHIONE S-TRANSFERASE-RELATED"/>
    <property type="match status" value="1"/>
</dbReference>
<dbReference type="EMBL" id="FNBW01000001">
    <property type="protein sequence ID" value="SDF04324.1"/>
    <property type="molecule type" value="Genomic_DNA"/>
</dbReference>
<feature type="domain" description="GST N-terminal" evidence="3">
    <location>
        <begin position="3"/>
        <end position="84"/>
    </location>
</feature>
<evidence type="ECO:0000256" key="1">
    <source>
        <dbReference type="ARBA" id="ARBA00007409"/>
    </source>
</evidence>
<accession>A0A8G2BFN5</accession>
<name>A0A8G2BFN5_9PROT</name>
<gene>
    <name evidence="5" type="ORF">SAMN05660686_00013</name>
</gene>
<proteinExistence type="inferred from homology"/>
<dbReference type="CDD" id="cd03206">
    <property type="entry name" value="GST_C_7"/>
    <property type="match status" value="1"/>
</dbReference>
<protein>
    <submittedName>
        <fullName evidence="5">Glutathione S-transferase</fullName>
    </submittedName>
</protein>
<dbReference type="InterPro" id="IPR036282">
    <property type="entry name" value="Glutathione-S-Trfase_C_sf"/>
</dbReference>
<dbReference type="Pfam" id="PF00043">
    <property type="entry name" value="GST_C"/>
    <property type="match status" value="1"/>
</dbReference>
<comment type="caution">
    <text evidence="5">The sequence shown here is derived from an EMBL/GenBank/DDBJ whole genome shotgun (WGS) entry which is preliminary data.</text>
</comment>
<dbReference type="Pfam" id="PF13409">
    <property type="entry name" value="GST_N_2"/>
    <property type="match status" value="1"/>
</dbReference>
<dbReference type="CDD" id="cd03056">
    <property type="entry name" value="GST_N_4"/>
    <property type="match status" value="1"/>
</dbReference>
<comment type="similarity">
    <text evidence="1">Belongs to the GST superfamily.</text>
</comment>
<dbReference type="InterPro" id="IPR036249">
    <property type="entry name" value="Thioredoxin-like_sf"/>
</dbReference>
<evidence type="ECO:0000256" key="2">
    <source>
        <dbReference type="ARBA" id="ARBA00022679"/>
    </source>
</evidence>
<dbReference type="InterPro" id="IPR040079">
    <property type="entry name" value="Glutathione_S-Trfase"/>
</dbReference>
<evidence type="ECO:0000259" key="4">
    <source>
        <dbReference type="PROSITE" id="PS50405"/>
    </source>
</evidence>
<dbReference type="PROSITE" id="PS50405">
    <property type="entry name" value="GST_CTER"/>
    <property type="match status" value="1"/>
</dbReference>
<evidence type="ECO:0000313" key="6">
    <source>
        <dbReference type="Proteomes" id="UP000198615"/>
    </source>
</evidence>